<comment type="caution">
    <text evidence="1">The sequence shown here is derived from an EMBL/GenBank/DDBJ whole genome shotgun (WGS) entry which is preliminary data.</text>
</comment>
<protein>
    <submittedName>
        <fullName evidence="1">Uncharacterized protein</fullName>
    </submittedName>
</protein>
<evidence type="ECO:0000313" key="2">
    <source>
        <dbReference type="Proteomes" id="UP001363151"/>
    </source>
</evidence>
<name>A0ABR1FGM6_AURAN</name>
<organism evidence="1 2">
    <name type="scientific">Aureococcus anophagefferens</name>
    <name type="common">Harmful bloom alga</name>
    <dbReference type="NCBI Taxonomy" id="44056"/>
    <lineage>
        <taxon>Eukaryota</taxon>
        <taxon>Sar</taxon>
        <taxon>Stramenopiles</taxon>
        <taxon>Ochrophyta</taxon>
        <taxon>Pelagophyceae</taxon>
        <taxon>Pelagomonadales</taxon>
        <taxon>Pelagomonadaceae</taxon>
        <taxon>Aureococcus</taxon>
    </lineage>
</organism>
<keyword evidence="2" id="KW-1185">Reference proteome</keyword>
<proteinExistence type="predicted"/>
<reference evidence="1 2" key="1">
    <citation type="submission" date="2024-03" db="EMBL/GenBank/DDBJ databases">
        <title>Aureococcus anophagefferens CCMP1851 and Kratosvirus quantuckense: Draft genome of a second virus-susceptible host strain in the model system.</title>
        <authorList>
            <person name="Chase E."/>
            <person name="Truchon A.R."/>
            <person name="Schepens W."/>
            <person name="Wilhelm S.W."/>
        </authorList>
    </citation>
    <scope>NUCLEOTIDE SEQUENCE [LARGE SCALE GENOMIC DNA]</scope>
    <source>
        <strain evidence="1 2">CCMP1851</strain>
    </source>
</reference>
<evidence type="ECO:0000313" key="1">
    <source>
        <dbReference type="EMBL" id="KAK7230424.1"/>
    </source>
</evidence>
<dbReference type="EMBL" id="JBBJCI010000433">
    <property type="protein sequence ID" value="KAK7230424.1"/>
    <property type="molecule type" value="Genomic_DNA"/>
</dbReference>
<gene>
    <name evidence="1" type="ORF">SO694_00188013</name>
</gene>
<accession>A0ABR1FGM6</accession>
<dbReference type="Proteomes" id="UP001363151">
    <property type="component" value="Unassembled WGS sequence"/>
</dbReference>
<sequence>MPTVPVGSKTVNISAAGQSVYSKEDDAISFACADDYYCQEAGEAFLTSDCYGACDDPGIGGLDNCTVVTTP</sequence>